<sequence length="162" mass="17650">MQDVTMSDVAPDPPARRSRFLLVFLVVAVAVVVVVALVAVFVQREPAQYGEDTPEGTVQRYSQAVADGDVDAALGYLVSEVADDCSRVPVDAQDRRITLLESTDRGETATVEVLIVTIYGSGPLGADEYESESVFDLVRDDGGWLIRTAPWELTVCDQTRTR</sequence>
<proteinExistence type="predicted"/>
<keyword evidence="1" id="KW-0812">Transmembrane</keyword>
<comment type="caution">
    <text evidence="3">The sequence shown here is derived from an EMBL/GenBank/DDBJ whole genome shotgun (WGS) entry which is preliminary data.</text>
</comment>
<evidence type="ECO:0000313" key="3">
    <source>
        <dbReference type="EMBL" id="GAA3643782.1"/>
    </source>
</evidence>
<organism evidence="3 4">
    <name type="scientific">Microbacterium awajiense</name>
    <dbReference type="NCBI Taxonomy" id="415214"/>
    <lineage>
        <taxon>Bacteria</taxon>
        <taxon>Bacillati</taxon>
        <taxon>Actinomycetota</taxon>
        <taxon>Actinomycetes</taxon>
        <taxon>Micrococcales</taxon>
        <taxon>Microbacteriaceae</taxon>
        <taxon>Microbacterium</taxon>
    </lineage>
</organism>
<keyword evidence="1" id="KW-1133">Transmembrane helix</keyword>
<protein>
    <recommendedName>
        <fullName evidence="2">Lipoprotein LpqB N-terminal domain-containing protein</fullName>
    </recommendedName>
</protein>
<accession>A0ABP7AYL5</accession>
<dbReference type="Proteomes" id="UP001501697">
    <property type="component" value="Unassembled WGS sequence"/>
</dbReference>
<dbReference type="InterPro" id="IPR032710">
    <property type="entry name" value="NTF2-like_dom_sf"/>
</dbReference>
<name>A0ABP7AYL5_9MICO</name>
<evidence type="ECO:0000313" key="4">
    <source>
        <dbReference type="Proteomes" id="UP001501697"/>
    </source>
</evidence>
<dbReference type="Pfam" id="PF25976">
    <property type="entry name" value="LpqB_N"/>
    <property type="match status" value="1"/>
</dbReference>
<evidence type="ECO:0000259" key="2">
    <source>
        <dbReference type="Pfam" id="PF25976"/>
    </source>
</evidence>
<feature type="transmembrane region" description="Helical" evidence="1">
    <location>
        <begin position="20"/>
        <end position="42"/>
    </location>
</feature>
<feature type="domain" description="Lipoprotein LpqB N-terminal" evidence="2">
    <location>
        <begin position="52"/>
        <end position="158"/>
    </location>
</feature>
<evidence type="ECO:0000256" key="1">
    <source>
        <dbReference type="SAM" id="Phobius"/>
    </source>
</evidence>
<dbReference type="EMBL" id="BAAAYU010000005">
    <property type="protein sequence ID" value="GAA3643782.1"/>
    <property type="molecule type" value="Genomic_DNA"/>
</dbReference>
<reference evidence="4" key="1">
    <citation type="journal article" date="2019" name="Int. J. Syst. Evol. Microbiol.">
        <title>The Global Catalogue of Microorganisms (GCM) 10K type strain sequencing project: providing services to taxonomists for standard genome sequencing and annotation.</title>
        <authorList>
            <consortium name="The Broad Institute Genomics Platform"/>
            <consortium name="The Broad Institute Genome Sequencing Center for Infectious Disease"/>
            <person name="Wu L."/>
            <person name="Ma J."/>
        </authorList>
    </citation>
    <scope>NUCLEOTIDE SEQUENCE [LARGE SCALE GENOMIC DNA]</scope>
    <source>
        <strain evidence="4">JCM 16544</strain>
    </source>
</reference>
<dbReference type="InterPro" id="IPR059026">
    <property type="entry name" value="LpqB_N"/>
</dbReference>
<keyword evidence="4" id="KW-1185">Reference proteome</keyword>
<gene>
    <name evidence="3" type="ORF">GCM10022200_29680</name>
</gene>
<keyword evidence="1" id="KW-0472">Membrane</keyword>
<dbReference type="SUPFAM" id="SSF54427">
    <property type="entry name" value="NTF2-like"/>
    <property type="match status" value="1"/>
</dbReference>